<reference evidence="2 3" key="1">
    <citation type="submission" date="2019-07" db="EMBL/GenBank/DDBJ databases">
        <title>The pathways for chlorine oxyanion respiration interact through the shared metabolite chlorate.</title>
        <authorList>
            <person name="Barnum T.P."/>
            <person name="Cheng Y."/>
            <person name="Hill K.A."/>
            <person name="Lucas L.N."/>
            <person name="Carlson H.K."/>
            <person name="Coates J.D."/>
        </authorList>
    </citation>
    <scope>NUCLEOTIDE SEQUENCE [LARGE SCALE GENOMIC DNA]</scope>
    <source>
        <strain evidence="2 3">SFB-3</strain>
    </source>
</reference>
<sequence>MGRQGVSAALRSQHQIHLLGRPVGYHLRRSARRTLGLTIDGRGLSVAAPLRAPHSAVEAFLKAHDRWVLDKLTALAARPQAAKLAVVDDLSFPLMGTPCRLTLSRGRAEVRWIAADADDNACLMLRCTTRQSPAECLKRALQARALSYFEGRVAEFALRIGVPVPPVGLTQARTRWGSCSARGIRLHWRLIHLSPDLIDYVVAHEVAHRVHMNHSPRFWALVAQVIPDVGGARLRLRQLGRALPEFIDAAEPAASSID</sequence>
<dbReference type="OrthoDB" id="9811177at2"/>
<dbReference type="PANTHER" id="PTHR30399:SF1">
    <property type="entry name" value="UTP PYROPHOSPHATASE"/>
    <property type="match status" value="1"/>
</dbReference>
<keyword evidence="3" id="KW-1185">Reference proteome</keyword>
<comment type="caution">
    <text evidence="2">The sequence shown here is derived from an EMBL/GenBank/DDBJ whole genome shotgun (WGS) entry which is preliminary data.</text>
</comment>
<organism evidence="2 3">
    <name type="scientific">Denitromonas halophila</name>
    <dbReference type="NCBI Taxonomy" id="1629404"/>
    <lineage>
        <taxon>Bacteria</taxon>
        <taxon>Pseudomonadati</taxon>
        <taxon>Pseudomonadota</taxon>
        <taxon>Betaproteobacteria</taxon>
        <taxon>Rhodocyclales</taxon>
        <taxon>Zoogloeaceae</taxon>
        <taxon>Denitromonas</taxon>
    </lineage>
</organism>
<dbReference type="AlphaFoldDB" id="A0A557QG52"/>
<feature type="domain" description="YgjP-like metallopeptidase" evidence="1">
    <location>
        <begin position="33"/>
        <end position="238"/>
    </location>
</feature>
<dbReference type="EMBL" id="VMNK01000018">
    <property type="protein sequence ID" value="TVO51891.1"/>
    <property type="molecule type" value="Genomic_DNA"/>
</dbReference>
<dbReference type="InterPro" id="IPR053136">
    <property type="entry name" value="UTP_pyrophosphatase-like"/>
</dbReference>
<gene>
    <name evidence="2" type="ORF">FHP91_18500</name>
</gene>
<evidence type="ECO:0000313" key="2">
    <source>
        <dbReference type="EMBL" id="TVO51891.1"/>
    </source>
</evidence>
<dbReference type="PANTHER" id="PTHR30399">
    <property type="entry name" value="UNCHARACTERIZED PROTEIN YGJP"/>
    <property type="match status" value="1"/>
</dbReference>
<proteinExistence type="predicted"/>
<dbReference type="Proteomes" id="UP000319502">
    <property type="component" value="Unassembled WGS sequence"/>
</dbReference>
<dbReference type="Pfam" id="PF01863">
    <property type="entry name" value="YgjP-like"/>
    <property type="match status" value="1"/>
</dbReference>
<dbReference type="Gene3D" id="3.30.2010.10">
    <property type="entry name" value="Metalloproteases ('zincins'), catalytic domain"/>
    <property type="match status" value="1"/>
</dbReference>
<evidence type="ECO:0000259" key="1">
    <source>
        <dbReference type="Pfam" id="PF01863"/>
    </source>
</evidence>
<accession>A0A557QG52</accession>
<name>A0A557QG52_9RHOO</name>
<evidence type="ECO:0000313" key="3">
    <source>
        <dbReference type="Proteomes" id="UP000319502"/>
    </source>
</evidence>
<dbReference type="InterPro" id="IPR002725">
    <property type="entry name" value="YgjP-like_metallopeptidase"/>
</dbReference>
<protein>
    <submittedName>
        <fullName evidence="2">M48 family metallopeptidase</fullName>
    </submittedName>
</protein>
<dbReference type="CDD" id="cd07344">
    <property type="entry name" value="M48_yhfN_like"/>
    <property type="match status" value="1"/>
</dbReference>